<dbReference type="Proteomes" id="UP001368500">
    <property type="component" value="Unassembled WGS sequence"/>
</dbReference>
<gene>
    <name evidence="2" type="ORF">AACH11_10965</name>
</gene>
<dbReference type="Gene3D" id="1.10.260.40">
    <property type="entry name" value="lambda repressor-like DNA-binding domains"/>
    <property type="match status" value="1"/>
</dbReference>
<dbReference type="SMART" id="SM00530">
    <property type="entry name" value="HTH_XRE"/>
    <property type="match status" value="1"/>
</dbReference>
<dbReference type="CDD" id="cd00093">
    <property type="entry name" value="HTH_XRE"/>
    <property type="match status" value="1"/>
</dbReference>
<dbReference type="PROSITE" id="PS50943">
    <property type="entry name" value="HTH_CROC1"/>
    <property type="match status" value="1"/>
</dbReference>
<evidence type="ECO:0000313" key="2">
    <source>
        <dbReference type="EMBL" id="MEK8026479.1"/>
    </source>
</evidence>
<protein>
    <submittedName>
        <fullName evidence="2">Helix-turn-helix domain-containing protein</fullName>
    </submittedName>
</protein>
<dbReference type="EMBL" id="JBBUTF010000008">
    <property type="protein sequence ID" value="MEK8026479.1"/>
    <property type="molecule type" value="Genomic_DNA"/>
</dbReference>
<dbReference type="InterPro" id="IPR001387">
    <property type="entry name" value="Cro/C1-type_HTH"/>
</dbReference>
<evidence type="ECO:0000313" key="3">
    <source>
        <dbReference type="Proteomes" id="UP001368500"/>
    </source>
</evidence>
<evidence type="ECO:0000259" key="1">
    <source>
        <dbReference type="PROSITE" id="PS50943"/>
    </source>
</evidence>
<dbReference type="Pfam" id="PF13560">
    <property type="entry name" value="HTH_31"/>
    <property type="match status" value="1"/>
</dbReference>
<proteinExistence type="predicted"/>
<dbReference type="RefSeq" id="WP_341374263.1">
    <property type="nucleotide sequence ID" value="NZ_JBBUTF010000008.1"/>
</dbReference>
<name>A0ABU9B9N9_9BURK</name>
<accession>A0ABU9B9N9</accession>
<sequence length="109" mass="11990">MKSRDPAAEPYEVTQFVAEVGLRVRVMRLARGLTQAELAERAEMSRQTVMAIEAGALSSRLVDLARCLWALDDTSLQSALASAAQDLAYQEAARNKLSRIGSRRRKTAP</sequence>
<keyword evidence="3" id="KW-1185">Reference proteome</keyword>
<organism evidence="2 3">
    <name type="scientific">Pseudaquabacterium rugosum</name>
    <dbReference type="NCBI Taxonomy" id="2984194"/>
    <lineage>
        <taxon>Bacteria</taxon>
        <taxon>Pseudomonadati</taxon>
        <taxon>Pseudomonadota</taxon>
        <taxon>Betaproteobacteria</taxon>
        <taxon>Burkholderiales</taxon>
        <taxon>Sphaerotilaceae</taxon>
        <taxon>Pseudaquabacterium</taxon>
    </lineage>
</organism>
<reference evidence="2 3" key="1">
    <citation type="submission" date="2024-04" db="EMBL/GenBank/DDBJ databases">
        <title>Novel species of the genus Ideonella isolated from streams.</title>
        <authorList>
            <person name="Lu H."/>
        </authorList>
    </citation>
    <scope>NUCLEOTIDE SEQUENCE [LARGE SCALE GENOMIC DNA]</scope>
    <source>
        <strain evidence="2 3">BYS139W</strain>
    </source>
</reference>
<feature type="domain" description="HTH cro/C1-type" evidence="1">
    <location>
        <begin position="24"/>
        <end position="55"/>
    </location>
</feature>
<dbReference type="InterPro" id="IPR010982">
    <property type="entry name" value="Lambda_DNA-bd_dom_sf"/>
</dbReference>
<comment type="caution">
    <text evidence="2">The sequence shown here is derived from an EMBL/GenBank/DDBJ whole genome shotgun (WGS) entry which is preliminary data.</text>
</comment>
<dbReference type="SUPFAM" id="SSF47413">
    <property type="entry name" value="lambda repressor-like DNA-binding domains"/>
    <property type="match status" value="1"/>
</dbReference>